<protein>
    <submittedName>
        <fullName evidence="1">Uncharacterized protein</fullName>
    </submittedName>
</protein>
<evidence type="ECO:0000313" key="1">
    <source>
        <dbReference type="EMBL" id="CAA9583268.1"/>
    </source>
</evidence>
<organism evidence="1">
    <name type="scientific">uncultured Truepera sp</name>
    <dbReference type="NCBI Taxonomy" id="543023"/>
    <lineage>
        <taxon>Bacteria</taxon>
        <taxon>Thermotogati</taxon>
        <taxon>Deinococcota</taxon>
        <taxon>Deinococci</taxon>
        <taxon>Trueperales</taxon>
        <taxon>Trueperaceae</taxon>
        <taxon>Truepera</taxon>
        <taxon>environmental samples</taxon>
    </lineage>
</organism>
<gene>
    <name evidence="1" type="ORF">AVDCRST_MAG86-3141</name>
</gene>
<reference evidence="1" key="1">
    <citation type="submission" date="2020-02" db="EMBL/GenBank/DDBJ databases">
        <authorList>
            <person name="Meier V. D."/>
        </authorList>
    </citation>
    <scope>NUCLEOTIDE SEQUENCE</scope>
    <source>
        <strain evidence="1">AVDCRST_MAG86</strain>
    </source>
</reference>
<accession>A0A6J4VUG0</accession>
<name>A0A6J4VUG0_9DEIN</name>
<proteinExistence type="predicted"/>
<dbReference type="AlphaFoldDB" id="A0A6J4VUG0"/>
<sequence>MSSPVPLTGLTATDLPSELSALRRLGEAGFRLAPLRVLPAAAEETFYRLNNLPAQLSALFRGVDLSNPDEDDIEELAPEAQRLIRAHFLLDEFVDLFYAGLSGLPAQLRLRRPNTVPEVHSGRVVTRGRPALLALKDTWADDWSFDALLARTTSFGSIALAAQPVLIAPPAQGDVGDAEAGRASSLLQRRVRLLGDPELGLTGVRFL</sequence>
<dbReference type="EMBL" id="CADCWP010000287">
    <property type="protein sequence ID" value="CAA9583268.1"/>
    <property type="molecule type" value="Genomic_DNA"/>
</dbReference>